<keyword evidence="3" id="KW-0328">Glycosyltransferase</keyword>
<comment type="subcellular location">
    <subcellularLocation>
        <location evidence="1">Cell membrane</location>
    </subcellularLocation>
</comment>
<organism evidence="7 8">
    <name type="scientific">Candidatus Roizmanbacteria bacterium RIFOXYA1_FULL_41_12</name>
    <dbReference type="NCBI Taxonomy" id="1802082"/>
    <lineage>
        <taxon>Bacteria</taxon>
        <taxon>Candidatus Roizmaniibacteriota</taxon>
    </lineage>
</organism>
<dbReference type="InterPro" id="IPR001173">
    <property type="entry name" value="Glyco_trans_2-like"/>
</dbReference>
<evidence type="ECO:0000313" key="7">
    <source>
        <dbReference type="EMBL" id="OGK67047.1"/>
    </source>
</evidence>
<dbReference type="InterPro" id="IPR029044">
    <property type="entry name" value="Nucleotide-diphossugar_trans"/>
</dbReference>
<comment type="caution">
    <text evidence="7">The sequence shown here is derived from an EMBL/GenBank/DDBJ whole genome shotgun (WGS) entry which is preliminary data.</text>
</comment>
<evidence type="ECO:0000256" key="4">
    <source>
        <dbReference type="ARBA" id="ARBA00022679"/>
    </source>
</evidence>
<evidence type="ECO:0000256" key="5">
    <source>
        <dbReference type="ARBA" id="ARBA00023136"/>
    </source>
</evidence>
<dbReference type="AlphaFoldDB" id="A0A1F7KGR4"/>
<evidence type="ECO:0000313" key="8">
    <source>
        <dbReference type="Proteomes" id="UP000178450"/>
    </source>
</evidence>
<evidence type="ECO:0000256" key="2">
    <source>
        <dbReference type="ARBA" id="ARBA00022475"/>
    </source>
</evidence>
<keyword evidence="5" id="KW-0472">Membrane</keyword>
<dbReference type="GO" id="GO:0016757">
    <property type="term" value="F:glycosyltransferase activity"/>
    <property type="evidence" value="ECO:0007669"/>
    <property type="project" value="UniProtKB-KW"/>
</dbReference>
<keyword evidence="2" id="KW-1003">Cell membrane</keyword>
<dbReference type="Proteomes" id="UP000178450">
    <property type="component" value="Unassembled WGS sequence"/>
</dbReference>
<sequence>MLKQPFFSIIIPTLNEEVCLPKLLNDLHKQSFKSFEVIVVDGLSQDQTQAIAKTYLKQLDLQLFSNKSPGVSPQRNLGAKKSKGQYLIFFDADVQIPHNFLDLLYKQIKKNDGYLFTTRLDVNTKSQTQIALTELTNFIIEILNTLGKPFAPGFNIIIEKGLFNKLSGFDVSLKLAEDHDLVQRARKLGVLLKILKKPVLYLSFRRPEKIGYLSFVTQYVISGLYTLTSGPIKKDLYSYPMGGHIYKDVKSKKKSFLEAIKNIEFPF</sequence>
<feature type="domain" description="Glycosyltransferase 2-like" evidence="6">
    <location>
        <begin position="8"/>
        <end position="165"/>
    </location>
</feature>
<gene>
    <name evidence="7" type="ORF">A2209_03265</name>
</gene>
<dbReference type="Pfam" id="PF00535">
    <property type="entry name" value="Glycos_transf_2"/>
    <property type="match status" value="1"/>
</dbReference>
<dbReference type="Gene3D" id="3.90.550.10">
    <property type="entry name" value="Spore Coat Polysaccharide Biosynthesis Protein SpsA, Chain A"/>
    <property type="match status" value="1"/>
</dbReference>
<proteinExistence type="predicted"/>
<protein>
    <recommendedName>
        <fullName evidence="6">Glycosyltransferase 2-like domain-containing protein</fullName>
    </recommendedName>
</protein>
<evidence type="ECO:0000259" key="6">
    <source>
        <dbReference type="Pfam" id="PF00535"/>
    </source>
</evidence>
<dbReference type="SUPFAM" id="SSF53448">
    <property type="entry name" value="Nucleotide-diphospho-sugar transferases"/>
    <property type="match status" value="1"/>
</dbReference>
<keyword evidence="4" id="KW-0808">Transferase</keyword>
<dbReference type="PANTHER" id="PTHR43646:SF2">
    <property type="entry name" value="GLYCOSYLTRANSFERASE 2-LIKE DOMAIN-CONTAINING PROTEIN"/>
    <property type="match status" value="1"/>
</dbReference>
<dbReference type="EMBL" id="MGBG01000002">
    <property type="protein sequence ID" value="OGK67047.1"/>
    <property type="molecule type" value="Genomic_DNA"/>
</dbReference>
<reference evidence="7 8" key="1">
    <citation type="journal article" date="2016" name="Nat. Commun.">
        <title>Thousands of microbial genomes shed light on interconnected biogeochemical processes in an aquifer system.</title>
        <authorList>
            <person name="Anantharaman K."/>
            <person name="Brown C.T."/>
            <person name="Hug L.A."/>
            <person name="Sharon I."/>
            <person name="Castelle C.J."/>
            <person name="Probst A.J."/>
            <person name="Thomas B.C."/>
            <person name="Singh A."/>
            <person name="Wilkins M.J."/>
            <person name="Karaoz U."/>
            <person name="Brodie E.L."/>
            <person name="Williams K.H."/>
            <person name="Hubbard S.S."/>
            <person name="Banfield J.F."/>
        </authorList>
    </citation>
    <scope>NUCLEOTIDE SEQUENCE [LARGE SCALE GENOMIC DNA]</scope>
</reference>
<accession>A0A1F7KGR4</accession>
<dbReference type="GO" id="GO:0005886">
    <property type="term" value="C:plasma membrane"/>
    <property type="evidence" value="ECO:0007669"/>
    <property type="project" value="UniProtKB-SubCell"/>
</dbReference>
<evidence type="ECO:0000256" key="1">
    <source>
        <dbReference type="ARBA" id="ARBA00004236"/>
    </source>
</evidence>
<name>A0A1F7KGR4_9BACT</name>
<evidence type="ECO:0000256" key="3">
    <source>
        <dbReference type="ARBA" id="ARBA00022676"/>
    </source>
</evidence>
<dbReference type="PANTHER" id="PTHR43646">
    <property type="entry name" value="GLYCOSYLTRANSFERASE"/>
    <property type="match status" value="1"/>
</dbReference>